<dbReference type="AlphaFoldDB" id="A0A2V2YRV0"/>
<reference evidence="1 2" key="1">
    <citation type="submission" date="2018-05" db="EMBL/GenBank/DDBJ databases">
        <title>Genomic Encyclopedia of Type Strains, Phase III (KMG-III): the genomes of soil and plant-associated and newly described type strains.</title>
        <authorList>
            <person name="Whitman W."/>
        </authorList>
    </citation>
    <scope>NUCLEOTIDE SEQUENCE [LARGE SCALE GENOMIC DNA]</scope>
    <source>
        <strain evidence="1 2">CECT 5696</strain>
    </source>
</reference>
<organism evidence="1 2">
    <name type="scientific">Paenibacillus cellulosilyticus</name>
    <dbReference type="NCBI Taxonomy" id="375489"/>
    <lineage>
        <taxon>Bacteria</taxon>
        <taxon>Bacillati</taxon>
        <taxon>Bacillota</taxon>
        <taxon>Bacilli</taxon>
        <taxon>Bacillales</taxon>
        <taxon>Paenibacillaceae</taxon>
        <taxon>Paenibacillus</taxon>
    </lineage>
</organism>
<evidence type="ECO:0008006" key="3">
    <source>
        <dbReference type="Google" id="ProtNLM"/>
    </source>
</evidence>
<sequence length="340" mass="40343">MTTLELMQEAGCIHRGSIMKVELPVHDTIINTFNIYGSITSIISNKEQCWPWMYNNFIQIRYVYDWNVYFFDHHHLLIDNCPWLDHHVIPKYFIESKWNSIVELIIDSLNSGNYLYLFVDRYHISAAKEFYKKSPCIHEIFIYGYNIETRELLVADNLQNGKYIQTVCTFEEIELGYNAVDTDNNFYLDVHLLSLKEENKYNINISQIAQSLNNYLDSTCSMDVSFKERTLFGQKAILFSVENVADQKIDIRAFHLFWEHKHLMFSRINYLIQHNVLSEGQCLLDSYRSIRDKFESLRNLALKYNITKENKLLTKIHSHIVEGLSEEKQILMEVKDRLYL</sequence>
<name>A0A2V2YRV0_9BACL</name>
<keyword evidence="2" id="KW-1185">Reference proteome</keyword>
<comment type="caution">
    <text evidence="1">The sequence shown here is derived from an EMBL/GenBank/DDBJ whole genome shotgun (WGS) entry which is preliminary data.</text>
</comment>
<accession>A0A2V2YRV0</accession>
<dbReference type="Proteomes" id="UP000246635">
    <property type="component" value="Unassembled WGS sequence"/>
</dbReference>
<evidence type="ECO:0000313" key="2">
    <source>
        <dbReference type="Proteomes" id="UP000246635"/>
    </source>
</evidence>
<protein>
    <recommendedName>
        <fullName evidence="3">Butirosin biosynthesis protein H-like</fullName>
    </recommendedName>
</protein>
<gene>
    <name evidence="1" type="ORF">DFQ01_112130</name>
</gene>
<evidence type="ECO:0000313" key="1">
    <source>
        <dbReference type="EMBL" id="PWW00777.1"/>
    </source>
</evidence>
<proteinExistence type="predicted"/>
<dbReference type="EMBL" id="QGTQ01000012">
    <property type="protein sequence ID" value="PWW00777.1"/>
    <property type="molecule type" value="Genomic_DNA"/>
</dbReference>